<keyword evidence="3" id="KW-0964">Secreted</keyword>
<sequence length="403" mass="44912">MKGLCCYLFLSLSIFSFFSLTFSLNKAFAAAITRRHLGLPEDPNPNPNPNPDPDPEFTFEFQIDARLTFPNLRLKMAYGVLQEWKKGISADPSNMLSNWEGEDVCSYNGVFCEKSPDDPNAMTVAGIDLNHGEIAGNLGPHIGMLGDLSLFHINSNRFNGTIPKILSKFKILTELDLSNNGFTGQFPNNVLELPKLKYLDLRFNNLEGPLPPQLFDKDLDAIFLNNNKFSGPLPENIGNSKASVIVLSNNRFKGCIPKSIGQMKGLEELILSNNEFSGCLPEELGLLENLTVLDFSNNQLVGTLPVALDRLKQLEKLDVGRNQLIGKVLDCICSLPKLLNFSITDNYFDCLEPACEKPVKAELVIDNKENCMPDKPDQKTVDKCSPVVNRPIDCKNRVRETKR</sequence>
<evidence type="ECO:0000256" key="6">
    <source>
        <dbReference type="ARBA" id="ARBA00022729"/>
    </source>
</evidence>
<evidence type="ECO:0000256" key="3">
    <source>
        <dbReference type="ARBA" id="ARBA00022525"/>
    </source>
</evidence>
<dbReference type="FunFam" id="3.80.10.10:FF:000224">
    <property type="entry name" value="Leucine-rich repeat extensin-like protein 1"/>
    <property type="match status" value="1"/>
</dbReference>
<evidence type="ECO:0000256" key="11">
    <source>
        <dbReference type="ARBA" id="ARBA00023278"/>
    </source>
</evidence>
<dbReference type="SMART" id="SM00369">
    <property type="entry name" value="LRR_TYP"/>
    <property type="match status" value="3"/>
</dbReference>
<evidence type="ECO:0000259" key="14">
    <source>
        <dbReference type="Pfam" id="PF08263"/>
    </source>
</evidence>
<comment type="caution">
    <text evidence="15">The sequence shown here is derived from an EMBL/GenBank/DDBJ whole genome shotgun (WGS) entry which is preliminary data.</text>
</comment>
<dbReference type="PRINTS" id="PR00019">
    <property type="entry name" value="LEURICHRPT"/>
</dbReference>
<dbReference type="PANTHER" id="PTHR32093:SF124">
    <property type="entry name" value="POLLEN-SPECIFIC LEUCINE-RICH REPEAT EXTENSIN-LIKE PROTEIN 1"/>
    <property type="match status" value="1"/>
</dbReference>
<keyword evidence="5" id="KW-0812">Transmembrane</keyword>
<proteinExistence type="predicted"/>
<keyword evidence="11" id="KW-0379">Hydroxylation</keyword>
<keyword evidence="4" id="KW-0433">Leucine-rich repeat</keyword>
<evidence type="ECO:0000256" key="12">
    <source>
        <dbReference type="ARBA" id="ARBA00023316"/>
    </source>
</evidence>
<protein>
    <recommendedName>
        <fullName evidence="13">Cell wall hydroxyproline-rich glycoprotein</fullName>
    </recommendedName>
</protein>
<keyword evidence="8" id="KW-1133">Transmembrane helix</keyword>
<dbReference type="Pfam" id="PF13855">
    <property type="entry name" value="LRR_8"/>
    <property type="match status" value="1"/>
</dbReference>
<gene>
    <name evidence="15" type="ORF">OSB04_015890</name>
</gene>
<dbReference type="InterPro" id="IPR032675">
    <property type="entry name" value="LRR_dom_sf"/>
</dbReference>
<evidence type="ECO:0000256" key="8">
    <source>
        <dbReference type="ARBA" id="ARBA00022989"/>
    </source>
</evidence>
<accession>A0AA38TBT8</accession>
<evidence type="ECO:0000256" key="2">
    <source>
        <dbReference type="ARBA" id="ARBA00022512"/>
    </source>
</evidence>
<keyword evidence="7" id="KW-0677">Repeat</keyword>
<keyword evidence="9" id="KW-0472">Membrane</keyword>
<dbReference type="Proteomes" id="UP001172457">
    <property type="component" value="Chromosome 4"/>
</dbReference>
<dbReference type="PANTHER" id="PTHR32093">
    <property type="entry name" value="LEUCINE-RICH REPEAT EXTENSIN-LIKE PROTEIN 3-RELATED"/>
    <property type="match status" value="1"/>
</dbReference>
<keyword evidence="10" id="KW-0325">Glycoprotein</keyword>
<keyword evidence="16" id="KW-1185">Reference proteome</keyword>
<keyword evidence="2" id="KW-0134">Cell wall</keyword>
<evidence type="ECO:0000256" key="5">
    <source>
        <dbReference type="ARBA" id="ARBA00022692"/>
    </source>
</evidence>
<dbReference type="EMBL" id="JARYMX010000004">
    <property type="protein sequence ID" value="KAJ9551845.1"/>
    <property type="molecule type" value="Genomic_DNA"/>
</dbReference>
<evidence type="ECO:0000313" key="15">
    <source>
        <dbReference type="EMBL" id="KAJ9551845.1"/>
    </source>
</evidence>
<dbReference type="InterPro" id="IPR001611">
    <property type="entry name" value="Leu-rich_rpt"/>
</dbReference>
<reference evidence="15" key="1">
    <citation type="submission" date="2023-03" db="EMBL/GenBank/DDBJ databases">
        <title>Chromosome-scale reference genome and RAD-based genetic map of yellow starthistle (Centaurea solstitialis) reveal putative structural variation and QTLs associated with invader traits.</title>
        <authorList>
            <person name="Reatini B."/>
            <person name="Cang F.A."/>
            <person name="Jiang Q."/>
            <person name="Mckibben M.T.W."/>
            <person name="Barker M.S."/>
            <person name="Rieseberg L.H."/>
            <person name="Dlugosch K.M."/>
        </authorList>
    </citation>
    <scope>NUCLEOTIDE SEQUENCE</scope>
    <source>
        <strain evidence="15">CAN-66</strain>
        <tissue evidence="15">Leaf</tissue>
    </source>
</reference>
<dbReference type="InterPro" id="IPR003591">
    <property type="entry name" value="Leu-rich_rpt_typical-subtyp"/>
</dbReference>
<dbReference type="SUPFAM" id="SSF52058">
    <property type="entry name" value="L domain-like"/>
    <property type="match status" value="1"/>
</dbReference>
<organism evidence="15 16">
    <name type="scientific">Centaurea solstitialis</name>
    <name type="common">yellow star-thistle</name>
    <dbReference type="NCBI Taxonomy" id="347529"/>
    <lineage>
        <taxon>Eukaryota</taxon>
        <taxon>Viridiplantae</taxon>
        <taxon>Streptophyta</taxon>
        <taxon>Embryophyta</taxon>
        <taxon>Tracheophyta</taxon>
        <taxon>Spermatophyta</taxon>
        <taxon>Magnoliopsida</taxon>
        <taxon>eudicotyledons</taxon>
        <taxon>Gunneridae</taxon>
        <taxon>Pentapetalae</taxon>
        <taxon>asterids</taxon>
        <taxon>campanulids</taxon>
        <taxon>Asterales</taxon>
        <taxon>Asteraceae</taxon>
        <taxon>Carduoideae</taxon>
        <taxon>Cardueae</taxon>
        <taxon>Centaureinae</taxon>
        <taxon>Centaurea</taxon>
    </lineage>
</organism>
<evidence type="ECO:0000256" key="4">
    <source>
        <dbReference type="ARBA" id="ARBA00022614"/>
    </source>
</evidence>
<evidence type="ECO:0000256" key="7">
    <source>
        <dbReference type="ARBA" id="ARBA00022737"/>
    </source>
</evidence>
<evidence type="ECO:0000256" key="13">
    <source>
        <dbReference type="ARBA" id="ARBA00041871"/>
    </source>
</evidence>
<dbReference type="GO" id="GO:0006952">
    <property type="term" value="P:defense response"/>
    <property type="evidence" value="ECO:0007669"/>
    <property type="project" value="UniProtKB-ARBA"/>
</dbReference>
<name>A0AA38TBT8_9ASTR</name>
<feature type="domain" description="Leucine-rich repeat-containing N-terminal plant-type" evidence="14">
    <location>
        <begin position="80"/>
        <end position="112"/>
    </location>
</feature>
<evidence type="ECO:0000313" key="16">
    <source>
        <dbReference type="Proteomes" id="UP001172457"/>
    </source>
</evidence>
<dbReference type="AlphaFoldDB" id="A0AA38TBT8"/>
<keyword evidence="6" id="KW-0732">Signal</keyword>
<evidence type="ECO:0000256" key="1">
    <source>
        <dbReference type="ARBA" id="ARBA00004191"/>
    </source>
</evidence>
<evidence type="ECO:0000256" key="9">
    <source>
        <dbReference type="ARBA" id="ARBA00023136"/>
    </source>
</evidence>
<dbReference type="Pfam" id="PF08263">
    <property type="entry name" value="LRRNT_2"/>
    <property type="match status" value="1"/>
</dbReference>
<comment type="subcellular location">
    <subcellularLocation>
        <location evidence="1">Secreted</location>
        <location evidence="1">Cell wall</location>
    </subcellularLocation>
</comment>
<dbReference type="Pfam" id="PF00560">
    <property type="entry name" value="LRR_1"/>
    <property type="match status" value="2"/>
</dbReference>
<dbReference type="FunFam" id="3.80.10.10:FF:000383">
    <property type="entry name" value="Leucine-rich repeat receptor protein kinase EMS1"/>
    <property type="match status" value="1"/>
</dbReference>
<dbReference type="InterPro" id="IPR051582">
    <property type="entry name" value="LRR_extensin-like_regulator"/>
</dbReference>
<dbReference type="Gene3D" id="3.80.10.10">
    <property type="entry name" value="Ribonuclease Inhibitor"/>
    <property type="match status" value="2"/>
</dbReference>
<dbReference type="GO" id="GO:0051707">
    <property type="term" value="P:response to other organism"/>
    <property type="evidence" value="ECO:0007669"/>
    <property type="project" value="UniProtKB-ARBA"/>
</dbReference>
<keyword evidence="12" id="KW-0961">Cell wall biogenesis/degradation</keyword>
<evidence type="ECO:0000256" key="10">
    <source>
        <dbReference type="ARBA" id="ARBA00023180"/>
    </source>
</evidence>
<dbReference type="GO" id="GO:0071555">
    <property type="term" value="P:cell wall organization"/>
    <property type="evidence" value="ECO:0007669"/>
    <property type="project" value="UniProtKB-KW"/>
</dbReference>
<dbReference type="InterPro" id="IPR013210">
    <property type="entry name" value="LRR_N_plant-typ"/>
</dbReference>